<gene>
    <name evidence="1" type="ORF">BDD21_5079</name>
</gene>
<dbReference type="EMBL" id="RBXL01000001">
    <property type="protein sequence ID" value="RKT47489.1"/>
    <property type="molecule type" value="Genomic_DNA"/>
</dbReference>
<reference evidence="1 2" key="1">
    <citation type="submission" date="2018-10" db="EMBL/GenBank/DDBJ databases">
        <title>Genomic Encyclopedia of Archaeal and Bacterial Type Strains, Phase II (KMG-II): from individual species to whole genera.</title>
        <authorList>
            <person name="Goeker M."/>
        </authorList>
    </citation>
    <scope>NUCLEOTIDE SEQUENCE [LARGE SCALE GENOMIC DNA]</scope>
    <source>
        <strain evidence="1 2">DSM 235</strain>
    </source>
</reference>
<dbReference type="AlphaFoldDB" id="A0A495VDS1"/>
<evidence type="ECO:0000313" key="2">
    <source>
        <dbReference type="Proteomes" id="UP000274556"/>
    </source>
</evidence>
<dbReference type="RefSeq" id="WP_120799450.1">
    <property type="nucleotide sequence ID" value="NZ_RBXL01000001.1"/>
</dbReference>
<dbReference type="OrthoDB" id="9830188at2"/>
<sequence length="195" mass="22298">MTPEERALRWRRVVLDRIGAARSGDRESARWLMCEYTRAVELGFTPVREIVVYVATAFTEILEGETPEDALNLKRQRGSQIDRDAPQIRNRDMLLAALVLREKERTGSLKQAATNVAENLKDKSAAWLTAGAWSRAQDRERTIQEAWKRFGAEVQRLNPDWTAEILTWADATEAPSIEFFADLAYDEHVRALLPE</sequence>
<accession>A0A495VDS1</accession>
<organism evidence="1 2">
    <name type="scientific">Thiocapsa rosea</name>
    <dbReference type="NCBI Taxonomy" id="69360"/>
    <lineage>
        <taxon>Bacteria</taxon>
        <taxon>Pseudomonadati</taxon>
        <taxon>Pseudomonadota</taxon>
        <taxon>Gammaproteobacteria</taxon>
        <taxon>Chromatiales</taxon>
        <taxon>Chromatiaceae</taxon>
        <taxon>Thiocapsa</taxon>
    </lineage>
</organism>
<name>A0A495VDS1_9GAMM</name>
<protein>
    <submittedName>
        <fullName evidence="1">Uncharacterized protein</fullName>
    </submittedName>
</protein>
<proteinExistence type="predicted"/>
<keyword evidence="2" id="KW-1185">Reference proteome</keyword>
<dbReference type="Proteomes" id="UP000274556">
    <property type="component" value="Unassembled WGS sequence"/>
</dbReference>
<comment type="caution">
    <text evidence="1">The sequence shown here is derived from an EMBL/GenBank/DDBJ whole genome shotgun (WGS) entry which is preliminary data.</text>
</comment>
<evidence type="ECO:0000313" key="1">
    <source>
        <dbReference type="EMBL" id="RKT47489.1"/>
    </source>
</evidence>